<dbReference type="Gene3D" id="3.40.50.2300">
    <property type="match status" value="1"/>
</dbReference>
<dbReference type="InterPro" id="IPR011006">
    <property type="entry name" value="CheY-like_superfamily"/>
</dbReference>
<dbReference type="PROSITE" id="PS50110">
    <property type="entry name" value="RESPONSE_REGULATORY"/>
    <property type="match status" value="1"/>
</dbReference>
<accession>A0A5R9GWP5</accession>
<comment type="caution">
    <text evidence="3">The sequence shown here is derived from an EMBL/GenBank/DDBJ whole genome shotgun (WGS) entry which is preliminary data.</text>
</comment>
<name>A0A5R9GWP5_9PROT</name>
<gene>
    <name evidence="3" type="ORF">FEF65_00935</name>
</gene>
<dbReference type="AlphaFoldDB" id="A0A5R9GWP5"/>
<dbReference type="OrthoDB" id="5298756at2"/>
<dbReference type="InterPro" id="IPR001789">
    <property type="entry name" value="Sig_transdc_resp-reg_receiver"/>
</dbReference>
<reference evidence="3 4" key="1">
    <citation type="journal article" date="2019" name="Appl. Environ. Microbiol.">
        <title>Environmental Evidence and Genomic Insight of Iron-oxidizing Bacteria Preference Towards More Corrosion Resistant Stainless Steel at Higher Salinities.</title>
        <authorList>
            <person name="Garrison C.E."/>
            <person name="Price K.A."/>
            <person name="Field E.K."/>
        </authorList>
    </citation>
    <scope>NUCLEOTIDE SEQUENCE [LARGE SCALE GENOMIC DNA]</scope>
    <source>
        <strain evidence="3 4">P3</strain>
    </source>
</reference>
<dbReference type="CDD" id="cd17557">
    <property type="entry name" value="REC_Rcp-like"/>
    <property type="match status" value="1"/>
</dbReference>
<evidence type="ECO:0000313" key="4">
    <source>
        <dbReference type="Proteomes" id="UP000306585"/>
    </source>
</evidence>
<proteinExistence type="predicted"/>
<dbReference type="EMBL" id="VBRY01000001">
    <property type="protein sequence ID" value="TLS69275.1"/>
    <property type="molecule type" value="Genomic_DNA"/>
</dbReference>
<dbReference type="SMART" id="SM00448">
    <property type="entry name" value="REC"/>
    <property type="match status" value="1"/>
</dbReference>
<feature type="modified residue" description="4-aspartylphosphate" evidence="1">
    <location>
        <position position="71"/>
    </location>
</feature>
<evidence type="ECO:0000313" key="3">
    <source>
        <dbReference type="EMBL" id="TLS69275.1"/>
    </source>
</evidence>
<dbReference type="PANTHER" id="PTHR44520">
    <property type="entry name" value="RESPONSE REGULATOR RCP1-RELATED"/>
    <property type="match status" value="1"/>
</dbReference>
<dbReference type="RefSeq" id="WP_138238089.1">
    <property type="nucleotide sequence ID" value="NZ_VBRY01000001.1"/>
</dbReference>
<protein>
    <submittedName>
        <fullName evidence="3">Response regulator</fullName>
    </submittedName>
</protein>
<sequence length="154" mass="17453">MKFKPGEPITILMADDDPEDRMLAEEALEEARLANDLRFVEDGEELIDYLKRRGKFADPKDSPRPGLILLDLNMPRKDGREALEEIKADPMLKTLPVVILTTSEADEDILRSYDLGASSYITKPVTFDGLVNIMRALKVYWFEIVELPENNNGA</sequence>
<dbReference type="InterPro" id="IPR052893">
    <property type="entry name" value="TCS_response_regulator"/>
</dbReference>
<keyword evidence="4" id="KW-1185">Reference proteome</keyword>
<organism evidence="3 4">
    <name type="scientific">Mariprofundus erugo</name>
    <dbReference type="NCBI Taxonomy" id="2528639"/>
    <lineage>
        <taxon>Bacteria</taxon>
        <taxon>Pseudomonadati</taxon>
        <taxon>Pseudomonadota</taxon>
        <taxon>Candidatius Mariprofundia</taxon>
        <taxon>Mariprofundales</taxon>
        <taxon>Mariprofundaceae</taxon>
        <taxon>Mariprofundus</taxon>
    </lineage>
</organism>
<keyword evidence="1" id="KW-0597">Phosphoprotein</keyword>
<dbReference type="PANTHER" id="PTHR44520:SF2">
    <property type="entry name" value="RESPONSE REGULATOR RCP1"/>
    <property type="match status" value="1"/>
</dbReference>
<dbReference type="Proteomes" id="UP000306585">
    <property type="component" value="Unassembled WGS sequence"/>
</dbReference>
<feature type="domain" description="Response regulatory" evidence="2">
    <location>
        <begin position="10"/>
        <end position="138"/>
    </location>
</feature>
<dbReference type="GO" id="GO:0000160">
    <property type="term" value="P:phosphorelay signal transduction system"/>
    <property type="evidence" value="ECO:0007669"/>
    <property type="project" value="InterPro"/>
</dbReference>
<dbReference type="SUPFAM" id="SSF52172">
    <property type="entry name" value="CheY-like"/>
    <property type="match status" value="1"/>
</dbReference>
<dbReference type="Pfam" id="PF00072">
    <property type="entry name" value="Response_reg"/>
    <property type="match status" value="1"/>
</dbReference>
<evidence type="ECO:0000259" key="2">
    <source>
        <dbReference type="PROSITE" id="PS50110"/>
    </source>
</evidence>
<evidence type="ECO:0000256" key="1">
    <source>
        <dbReference type="PROSITE-ProRule" id="PRU00169"/>
    </source>
</evidence>